<dbReference type="PANTHER" id="PTHR46579:SF1">
    <property type="entry name" value="F5_8 TYPE C DOMAIN-CONTAINING PROTEIN"/>
    <property type="match status" value="1"/>
</dbReference>
<keyword evidence="3" id="KW-1185">Reference proteome</keyword>
<feature type="region of interest" description="Disordered" evidence="1">
    <location>
        <begin position="1"/>
        <end position="38"/>
    </location>
</feature>
<sequence length="719" mass="82076">MDNVEEQAAFDEEVESEEESTTEENSSSTGQGMDEPIYPGASITVRESLASILHIPRPNCFVKSKHRLLKMLAHLNDSIEVHHFCSICYKTRKSLTDLCDTCEDETRSVEFFITFPLAPQVRRMFQRPDFVQNLRFNQLRANNGNIEDISDGQLYRDAENQGQASGITFMWNTDGQRFLSENLLIGGIWDSTVKPHSNVYLLPIYTELTLFKQGIDVEVHGDDEIQKMICSVLCGTCDAPATASFLNIKSHSGFYSCPICITRGTKPGDSVVFPYEENVPLRNMVDYQEHVKLAVEHKVVLHKTIRNEERFCVVRGPTVLSKIVQNIFSSMAIDSMHCLYLGVTRQMLKLWFIDGKYANKAKLLSQKLLQLAPPYYMQRVPQAIEKIIHWKATEFRSFLFNLSMVVLKDLLEPEDYNHFSLFVKGVCLLNPNSISEDDLKESEIHLTRFVGEFEGLYGVNNMSHNLHMCLHLTHCVRLLGPLWAVSCFNFEDINGRILNLIHGTRHVGLQIHSKLSLITQLPITIHHINEGLVKEFCKNIKGRYRLNINYVISSGVYCVGKFSELTTKKGWIPGFLQREISILPSTKIMLFHRLLKYKMLFVSSLYKRSSRVSSYVSYDFNNTIKYGNILCFVKNFCNCSKQCVCVPQYVAVVKPVVVNPFCTDDVVFNHLMKCEASNPEVSFSNCNVVPEQDLQCVLFKLESAGVTYLAAPLNRYELE</sequence>
<reference evidence="2" key="2">
    <citation type="journal article" date="2023" name="BMC Genomics">
        <title>Pest status, molecular evolution, and epigenetic factors derived from the genome assembly of Frankliniella fusca, a thysanopteran phytovirus vector.</title>
        <authorList>
            <person name="Catto M.A."/>
            <person name="Labadie P.E."/>
            <person name="Jacobson A.L."/>
            <person name="Kennedy G.G."/>
            <person name="Srinivasan R."/>
            <person name="Hunt B.G."/>
        </authorList>
    </citation>
    <scope>NUCLEOTIDE SEQUENCE</scope>
    <source>
        <strain evidence="2">PL_HMW_Pooled</strain>
    </source>
</reference>
<gene>
    <name evidence="2" type="ORF">KUF71_004291</name>
</gene>
<protein>
    <submittedName>
        <fullName evidence="2">Uncharacterized protein</fullName>
    </submittedName>
</protein>
<accession>A0AAE1L8X6</accession>
<evidence type="ECO:0000313" key="3">
    <source>
        <dbReference type="Proteomes" id="UP001219518"/>
    </source>
</evidence>
<organism evidence="2 3">
    <name type="scientific">Frankliniella fusca</name>
    <dbReference type="NCBI Taxonomy" id="407009"/>
    <lineage>
        <taxon>Eukaryota</taxon>
        <taxon>Metazoa</taxon>
        <taxon>Ecdysozoa</taxon>
        <taxon>Arthropoda</taxon>
        <taxon>Hexapoda</taxon>
        <taxon>Insecta</taxon>
        <taxon>Pterygota</taxon>
        <taxon>Neoptera</taxon>
        <taxon>Paraneoptera</taxon>
        <taxon>Thysanoptera</taxon>
        <taxon>Terebrantia</taxon>
        <taxon>Thripoidea</taxon>
        <taxon>Thripidae</taxon>
        <taxon>Frankliniella</taxon>
    </lineage>
</organism>
<dbReference type="EMBL" id="JAHWGI010000195">
    <property type="protein sequence ID" value="KAK3910803.1"/>
    <property type="molecule type" value="Genomic_DNA"/>
</dbReference>
<dbReference type="PANTHER" id="PTHR46579">
    <property type="entry name" value="F5/8 TYPE C DOMAIN-CONTAINING PROTEIN-RELATED"/>
    <property type="match status" value="1"/>
</dbReference>
<dbReference type="AlphaFoldDB" id="A0AAE1L8X6"/>
<proteinExistence type="predicted"/>
<reference evidence="2" key="1">
    <citation type="submission" date="2021-07" db="EMBL/GenBank/DDBJ databases">
        <authorList>
            <person name="Catto M.A."/>
            <person name="Jacobson A."/>
            <person name="Kennedy G."/>
            <person name="Labadie P."/>
            <person name="Hunt B.G."/>
            <person name="Srinivasan R."/>
        </authorList>
    </citation>
    <scope>NUCLEOTIDE SEQUENCE</scope>
    <source>
        <strain evidence="2">PL_HMW_Pooled</strain>
        <tissue evidence="2">Head</tissue>
    </source>
</reference>
<comment type="caution">
    <text evidence="2">The sequence shown here is derived from an EMBL/GenBank/DDBJ whole genome shotgun (WGS) entry which is preliminary data.</text>
</comment>
<dbReference type="Proteomes" id="UP001219518">
    <property type="component" value="Unassembled WGS sequence"/>
</dbReference>
<feature type="compositionally biased region" description="Acidic residues" evidence="1">
    <location>
        <begin position="1"/>
        <end position="22"/>
    </location>
</feature>
<evidence type="ECO:0000313" key="2">
    <source>
        <dbReference type="EMBL" id="KAK3910803.1"/>
    </source>
</evidence>
<evidence type="ECO:0000256" key="1">
    <source>
        <dbReference type="SAM" id="MobiDB-lite"/>
    </source>
</evidence>
<name>A0AAE1L8X6_9NEOP</name>